<evidence type="ECO:0000259" key="3">
    <source>
        <dbReference type="Pfam" id="PF21934"/>
    </source>
</evidence>
<dbReference type="InterPro" id="IPR008984">
    <property type="entry name" value="SMAD_FHA_dom_sf"/>
</dbReference>
<dbReference type="InterPro" id="IPR053946">
    <property type="entry name" value="YscD_ppl_3rd"/>
</dbReference>
<evidence type="ECO:0000313" key="5">
    <source>
        <dbReference type="Proteomes" id="UP000254304"/>
    </source>
</evidence>
<sequence>MYELRVLNGLHEGAALPLSGNLWWIGNAVESDLQLCDNGIKARHCQLIRQDDPAGQQIQWQLQAEDGVVCNREGERQTMPFNIVPGEIFTLNGVWICLEAAEAAWASGPAVSQPAAQSVSQPEMAFQAASNDGRIAPTPAKKSLIKRLLPPWAQITAVSLMLLFAITVTSWILQPGMAEQSNDTTAQISKPHLDDQAAMRAVVDHMLRERQLNNQVKIDTSQKGIILRGSLAKEQLPIVQRMVDNVENNYQLGVPLINDTEARATTLPFRITQITDGSKANIVTDDGQRLFIGDEHDGFRLVRISANEVQFSGQDNSDITVNW</sequence>
<reference evidence="4 5" key="1">
    <citation type="submission" date="2018-06" db="EMBL/GenBank/DDBJ databases">
        <authorList>
            <consortium name="Pathogen Informatics"/>
            <person name="Doyle S."/>
        </authorList>
    </citation>
    <scope>NUCLEOTIDE SEQUENCE [LARGE SCALE GENOMIC DNA]</scope>
    <source>
        <strain evidence="4 5">NCTC12157</strain>
    </source>
</reference>
<proteinExistence type="predicted"/>
<dbReference type="Pfam" id="PF21934">
    <property type="entry name" value="Yop-YscD_ppl_3rd"/>
    <property type="match status" value="1"/>
</dbReference>
<feature type="transmembrane region" description="Helical" evidence="1">
    <location>
        <begin position="152"/>
        <end position="173"/>
    </location>
</feature>
<evidence type="ECO:0000256" key="1">
    <source>
        <dbReference type="SAM" id="Phobius"/>
    </source>
</evidence>
<feature type="domain" description="YscD-like Bon-like" evidence="3">
    <location>
        <begin position="199"/>
        <end position="260"/>
    </location>
</feature>
<feature type="domain" description="YscD cytoplasmic" evidence="2">
    <location>
        <begin position="5"/>
        <end position="101"/>
    </location>
</feature>
<gene>
    <name evidence="4" type="ORF">NCTC12157_01263</name>
</gene>
<organism evidence="4 5">
    <name type="scientific">Ewingella americana</name>
    <dbReference type="NCBI Taxonomy" id="41202"/>
    <lineage>
        <taxon>Bacteria</taxon>
        <taxon>Pseudomonadati</taxon>
        <taxon>Pseudomonadota</taxon>
        <taxon>Gammaproteobacteria</taxon>
        <taxon>Enterobacterales</taxon>
        <taxon>Yersiniaceae</taxon>
        <taxon>Ewingella</taxon>
    </lineage>
</organism>
<dbReference type="Proteomes" id="UP000254304">
    <property type="component" value="Unassembled WGS sequence"/>
</dbReference>
<dbReference type="RefSeq" id="WP_128124448.1">
    <property type="nucleotide sequence ID" value="NZ_VXKG01000007.1"/>
</dbReference>
<keyword evidence="1" id="KW-0472">Membrane</keyword>
<protein>
    <submittedName>
        <fullName evidence="4">Type III secretion apparatus protein, YscD/HrpQ family</fullName>
    </submittedName>
</protein>
<dbReference type="GeneID" id="78382827"/>
<evidence type="ECO:0000313" key="4">
    <source>
        <dbReference type="EMBL" id="STQ43571.1"/>
    </source>
</evidence>
<dbReference type="EMBL" id="UGGO01000001">
    <property type="protein sequence ID" value="STQ43571.1"/>
    <property type="molecule type" value="Genomic_DNA"/>
</dbReference>
<keyword evidence="1" id="KW-0812">Transmembrane</keyword>
<name>A0A377N7N4_9GAMM</name>
<dbReference type="InterPro" id="IPR032030">
    <property type="entry name" value="YscD_cytoplasmic_dom"/>
</dbReference>
<dbReference type="AlphaFoldDB" id="A0A377N7N4"/>
<dbReference type="Gene3D" id="2.60.200.20">
    <property type="match status" value="1"/>
</dbReference>
<dbReference type="Pfam" id="PF16697">
    <property type="entry name" value="Yop-YscD_cpl"/>
    <property type="match status" value="1"/>
</dbReference>
<evidence type="ECO:0000259" key="2">
    <source>
        <dbReference type="Pfam" id="PF16697"/>
    </source>
</evidence>
<dbReference type="CDD" id="cd00060">
    <property type="entry name" value="FHA"/>
    <property type="match status" value="1"/>
</dbReference>
<dbReference type="SUPFAM" id="SSF49879">
    <property type="entry name" value="SMAD/FHA domain"/>
    <property type="match status" value="1"/>
</dbReference>
<accession>A0A377N7N4</accession>
<keyword evidence="1" id="KW-1133">Transmembrane helix</keyword>